<dbReference type="EMBL" id="AGXP01000038">
    <property type="protein sequence ID" value="EIY93288.1"/>
    <property type="molecule type" value="Genomic_DNA"/>
</dbReference>
<evidence type="ECO:0000313" key="2">
    <source>
        <dbReference type="Proteomes" id="UP000003917"/>
    </source>
</evidence>
<dbReference type="Proteomes" id="UP000003917">
    <property type="component" value="Unassembled WGS sequence"/>
</dbReference>
<organism evidence="1 2">
    <name type="scientific">Bacteroides fragilis CL05T12C13</name>
    <dbReference type="NCBI Taxonomy" id="997881"/>
    <lineage>
        <taxon>Bacteria</taxon>
        <taxon>Pseudomonadati</taxon>
        <taxon>Bacteroidota</taxon>
        <taxon>Bacteroidia</taxon>
        <taxon>Bacteroidales</taxon>
        <taxon>Bacteroidaceae</taxon>
        <taxon>Bacteroides</taxon>
    </lineage>
</organism>
<comment type="caution">
    <text evidence="1">The sequence shown here is derived from an EMBL/GenBank/DDBJ whole genome shotgun (WGS) entry which is preliminary data.</text>
</comment>
<proteinExistence type="predicted"/>
<sequence length="40" mass="4913">MPYLMFELITKSYIRVFHPLKIEISTMIFHHRDDVFLSSR</sequence>
<gene>
    <name evidence="1" type="ORF">HMPREF1080_03564</name>
</gene>
<protein>
    <submittedName>
        <fullName evidence="1">Uncharacterized protein</fullName>
    </submittedName>
</protein>
<reference evidence="1 2" key="1">
    <citation type="submission" date="2012-02" db="EMBL/GenBank/DDBJ databases">
        <title>The Genome Sequence of Bacteroides fragilis CL05T12C13.</title>
        <authorList>
            <consortium name="The Broad Institute Genome Sequencing Platform"/>
            <person name="Earl A."/>
            <person name="Ward D."/>
            <person name="Feldgarden M."/>
            <person name="Gevers D."/>
            <person name="Zitomersky N.L."/>
            <person name="Coyne M.J."/>
            <person name="Comstock L.E."/>
            <person name="Young S.K."/>
            <person name="Zeng Q."/>
            <person name="Gargeya S."/>
            <person name="Fitzgerald M."/>
            <person name="Haas B."/>
            <person name="Abouelleil A."/>
            <person name="Alvarado L."/>
            <person name="Arachchi H.M."/>
            <person name="Berlin A."/>
            <person name="Chapman S.B."/>
            <person name="Gearin G."/>
            <person name="Goldberg J."/>
            <person name="Griggs A."/>
            <person name="Gujja S."/>
            <person name="Hansen M."/>
            <person name="Heiman D."/>
            <person name="Howarth C."/>
            <person name="Larimer J."/>
            <person name="Lui A."/>
            <person name="MacDonald P.J.P."/>
            <person name="McCowen C."/>
            <person name="Montmayeur A."/>
            <person name="Murphy C."/>
            <person name="Neiman D."/>
            <person name="Pearson M."/>
            <person name="Priest M."/>
            <person name="Roberts A."/>
            <person name="Saif S."/>
            <person name="Shea T."/>
            <person name="Sisk P."/>
            <person name="Stolte C."/>
            <person name="Sykes S."/>
            <person name="Wortman J."/>
            <person name="Nusbaum C."/>
            <person name="Birren B."/>
        </authorList>
    </citation>
    <scope>NUCLEOTIDE SEQUENCE [LARGE SCALE GENOMIC DNA]</scope>
    <source>
        <strain evidence="1 2">CL05T12C13</strain>
    </source>
</reference>
<name>I9VD56_BACFG</name>
<evidence type="ECO:0000313" key="1">
    <source>
        <dbReference type="EMBL" id="EIY93288.1"/>
    </source>
</evidence>
<dbReference type="AlphaFoldDB" id="I9VD56"/>
<accession>I9VD56</accession>
<dbReference type="HOGENOM" id="CLU_3284923_0_0_10"/>